<reference evidence="1 2" key="1">
    <citation type="journal article" date="2018" name="Front. Plant Sci.">
        <title>Red Clover (Trifolium pratense) and Zigzag Clover (T. medium) - A Picture of Genomic Similarities and Differences.</title>
        <authorList>
            <person name="Dluhosova J."/>
            <person name="Istvanek J."/>
            <person name="Nedelnik J."/>
            <person name="Repkova J."/>
        </authorList>
    </citation>
    <scope>NUCLEOTIDE SEQUENCE [LARGE SCALE GENOMIC DNA]</scope>
    <source>
        <strain evidence="2">cv. 10/8</strain>
        <tissue evidence="1">Leaf</tissue>
    </source>
</reference>
<evidence type="ECO:0000313" key="2">
    <source>
        <dbReference type="Proteomes" id="UP000265520"/>
    </source>
</evidence>
<organism evidence="1 2">
    <name type="scientific">Trifolium medium</name>
    <dbReference type="NCBI Taxonomy" id="97028"/>
    <lineage>
        <taxon>Eukaryota</taxon>
        <taxon>Viridiplantae</taxon>
        <taxon>Streptophyta</taxon>
        <taxon>Embryophyta</taxon>
        <taxon>Tracheophyta</taxon>
        <taxon>Spermatophyta</taxon>
        <taxon>Magnoliopsida</taxon>
        <taxon>eudicotyledons</taxon>
        <taxon>Gunneridae</taxon>
        <taxon>Pentapetalae</taxon>
        <taxon>rosids</taxon>
        <taxon>fabids</taxon>
        <taxon>Fabales</taxon>
        <taxon>Fabaceae</taxon>
        <taxon>Papilionoideae</taxon>
        <taxon>50 kb inversion clade</taxon>
        <taxon>NPAAA clade</taxon>
        <taxon>Hologalegina</taxon>
        <taxon>IRL clade</taxon>
        <taxon>Trifolieae</taxon>
        <taxon>Trifolium</taxon>
    </lineage>
</organism>
<evidence type="ECO:0000313" key="1">
    <source>
        <dbReference type="EMBL" id="MCI41085.1"/>
    </source>
</evidence>
<dbReference type="GO" id="GO:0006508">
    <property type="term" value="P:proteolysis"/>
    <property type="evidence" value="ECO:0007669"/>
    <property type="project" value="UniProtKB-KW"/>
</dbReference>
<keyword evidence="2" id="KW-1185">Reference proteome</keyword>
<comment type="caution">
    <text evidence="1">The sequence shown here is derived from an EMBL/GenBank/DDBJ whole genome shotgun (WGS) entry which is preliminary data.</text>
</comment>
<protein>
    <submittedName>
        <fullName evidence="1">Gag-protease polyprotein</fullName>
    </submittedName>
</protein>
<dbReference type="AlphaFoldDB" id="A0A392RZN3"/>
<dbReference type="GO" id="GO:0008233">
    <property type="term" value="F:peptidase activity"/>
    <property type="evidence" value="ECO:0007669"/>
    <property type="project" value="UniProtKB-KW"/>
</dbReference>
<accession>A0A392RZN3</accession>
<dbReference type="Proteomes" id="UP000265520">
    <property type="component" value="Unassembled WGS sequence"/>
</dbReference>
<proteinExistence type="predicted"/>
<sequence length="118" mass="12789">LLEKKLVDTFMSTLHGPYYEKMIGSISSKFADLVIIGERVEEGIKSGKIQGASSAQAGAKKSFDYNPKKKEGEANAVVIGSSQPPFTPMPHCQYPYAAAIARGQHPQQLDPMPSPQQP</sequence>
<name>A0A392RZN3_9FABA</name>
<feature type="non-terminal residue" evidence="1">
    <location>
        <position position="1"/>
    </location>
</feature>
<feature type="non-terminal residue" evidence="1">
    <location>
        <position position="118"/>
    </location>
</feature>
<keyword evidence="1" id="KW-0645">Protease</keyword>
<keyword evidence="1" id="KW-0378">Hydrolase</keyword>
<dbReference type="EMBL" id="LXQA010287702">
    <property type="protein sequence ID" value="MCI41085.1"/>
    <property type="molecule type" value="Genomic_DNA"/>
</dbReference>